<feature type="region of interest" description="Disordered" evidence="1">
    <location>
        <begin position="1"/>
        <end position="43"/>
    </location>
</feature>
<proteinExistence type="predicted"/>
<evidence type="ECO:0000256" key="1">
    <source>
        <dbReference type="SAM" id="MobiDB-lite"/>
    </source>
</evidence>
<accession>A0ABP4VLT1</accession>
<gene>
    <name evidence="2" type="ORF">GCM10009710_04520</name>
</gene>
<comment type="caution">
    <text evidence="2">The sequence shown here is derived from an EMBL/GenBank/DDBJ whole genome shotgun (WGS) entry which is preliminary data.</text>
</comment>
<reference evidence="3" key="1">
    <citation type="journal article" date="2019" name="Int. J. Syst. Evol. Microbiol.">
        <title>The Global Catalogue of Microorganisms (GCM) 10K type strain sequencing project: providing services to taxonomists for standard genome sequencing and annotation.</title>
        <authorList>
            <consortium name="The Broad Institute Genomics Platform"/>
            <consortium name="The Broad Institute Genome Sequencing Center for Infectious Disease"/>
            <person name="Wu L."/>
            <person name="Ma J."/>
        </authorList>
    </citation>
    <scope>NUCLEOTIDE SEQUENCE [LARGE SCALE GENOMIC DNA]</scope>
    <source>
        <strain evidence="3">JCM 13518</strain>
    </source>
</reference>
<dbReference type="EMBL" id="BAAAME010000002">
    <property type="protein sequence ID" value="GAA1726955.1"/>
    <property type="molecule type" value="Genomic_DNA"/>
</dbReference>
<name>A0ABP4VLT1_9ACTN</name>
<keyword evidence="3" id="KW-1185">Reference proteome</keyword>
<evidence type="ECO:0000313" key="2">
    <source>
        <dbReference type="EMBL" id="GAA1726955.1"/>
    </source>
</evidence>
<protein>
    <submittedName>
        <fullName evidence="2">Uncharacterized protein</fullName>
    </submittedName>
</protein>
<organism evidence="2 3">
    <name type="scientific">Aeromicrobium alkaliterrae</name>
    <dbReference type="NCBI Taxonomy" id="302168"/>
    <lineage>
        <taxon>Bacteria</taxon>
        <taxon>Bacillati</taxon>
        <taxon>Actinomycetota</taxon>
        <taxon>Actinomycetes</taxon>
        <taxon>Propionibacteriales</taxon>
        <taxon>Nocardioidaceae</taxon>
        <taxon>Aeromicrobium</taxon>
    </lineage>
</organism>
<evidence type="ECO:0000313" key="3">
    <source>
        <dbReference type="Proteomes" id="UP001501057"/>
    </source>
</evidence>
<feature type="compositionally biased region" description="Polar residues" evidence="1">
    <location>
        <begin position="1"/>
        <end position="17"/>
    </location>
</feature>
<dbReference type="Proteomes" id="UP001501057">
    <property type="component" value="Unassembled WGS sequence"/>
</dbReference>
<sequence length="83" mass="8676">MSHTQWASQSGTTSPQANDFMMSLSLDGSPVPFPHSGPDDRPLQARAAVPALPWPMGIKKPMTLVPPGGLPCRAGPSPLGWSA</sequence>